<comment type="similarity">
    <text evidence="1">Belongs to the glycosyl hydrolase 16 family.</text>
</comment>
<dbReference type="InterPro" id="IPR000757">
    <property type="entry name" value="Beta-glucanase-like"/>
</dbReference>
<comment type="caution">
    <text evidence="3">The sequence shown here is derived from an EMBL/GenBank/DDBJ whole genome shotgun (WGS) entry which is preliminary data.</text>
</comment>
<gene>
    <name evidence="3" type="ORF">GWC95_10850</name>
</gene>
<proteinExistence type="inferred from homology"/>
<dbReference type="PANTHER" id="PTHR10963:SF55">
    <property type="entry name" value="GLYCOSIDE HYDROLASE FAMILY 16 PROTEIN"/>
    <property type="match status" value="1"/>
</dbReference>
<sequence length="267" mass="30494">MLIVVCFTRCNASNSDHANDTRKTDSAWKLSWSEEFNYTGLPDSTKWSYETGGNGWGNNELQYYTSASPLNVQVSNGTLKLSAIKQKMENREYTSARLVTRGKKDFTYGRIEIRAKLPPGRGLWPAIWMLGSNIAAVGWPMSGEIDIMEHVGYEKDSVLATIHTDAYNHVKGTQKTKKTFIADPYTAFHNYWIEWTPEYMDFYKDSTLYNHIVNEHKTKKEWPFDDPFFLVLNIAVGGNLGGKYGVDTSVFPGTMEVDYVRVYTKEK</sequence>
<protein>
    <submittedName>
        <fullName evidence="3">Glycoside hydrolase family 16 protein</fullName>
    </submittedName>
</protein>
<dbReference type="SUPFAM" id="SSF49899">
    <property type="entry name" value="Concanavalin A-like lectins/glucanases"/>
    <property type="match status" value="1"/>
</dbReference>
<dbReference type="GO" id="GO:0016787">
    <property type="term" value="F:hydrolase activity"/>
    <property type="evidence" value="ECO:0007669"/>
    <property type="project" value="UniProtKB-KW"/>
</dbReference>
<keyword evidence="4" id="KW-1185">Reference proteome</keyword>
<evidence type="ECO:0000313" key="4">
    <source>
        <dbReference type="Proteomes" id="UP000753802"/>
    </source>
</evidence>
<accession>A0ABW9ZVM8</accession>
<dbReference type="EMBL" id="JAACJS010000012">
    <property type="protein sequence ID" value="NCI50422.1"/>
    <property type="molecule type" value="Genomic_DNA"/>
</dbReference>
<organism evidence="3 4">
    <name type="scientific">Sediminibacterium roseum</name>
    <dbReference type="NCBI Taxonomy" id="1978412"/>
    <lineage>
        <taxon>Bacteria</taxon>
        <taxon>Pseudomonadati</taxon>
        <taxon>Bacteroidota</taxon>
        <taxon>Chitinophagia</taxon>
        <taxon>Chitinophagales</taxon>
        <taxon>Chitinophagaceae</taxon>
        <taxon>Sediminibacterium</taxon>
    </lineage>
</organism>
<dbReference type="PANTHER" id="PTHR10963">
    <property type="entry name" value="GLYCOSYL HYDROLASE-RELATED"/>
    <property type="match status" value="1"/>
</dbReference>
<dbReference type="InterPro" id="IPR013320">
    <property type="entry name" value="ConA-like_dom_sf"/>
</dbReference>
<feature type="domain" description="GH16" evidence="2">
    <location>
        <begin position="30"/>
        <end position="267"/>
    </location>
</feature>
<dbReference type="Gene3D" id="2.60.120.200">
    <property type="match status" value="1"/>
</dbReference>
<reference evidence="3 4" key="1">
    <citation type="submission" date="2020-01" db="EMBL/GenBank/DDBJ databases">
        <title>Genome analysis.</title>
        <authorList>
            <person name="Wu S."/>
            <person name="Wang G."/>
        </authorList>
    </citation>
    <scope>NUCLEOTIDE SEQUENCE [LARGE SCALE GENOMIC DNA]</scope>
    <source>
        <strain evidence="3 4">SYL130</strain>
    </source>
</reference>
<dbReference type="Proteomes" id="UP000753802">
    <property type="component" value="Unassembled WGS sequence"/>
</dbReference>
<dbReference type="CDD" id="cd08023">
    <property type="entry name" value="GH16_laminarinase_like"/>
    <property type="match status" value="1"/>
</dbReference>
<keyword evidence="3" id="KW-0378">Hydrolase</keyword>
<dbReference type="PROSITE" id="PS51762">
    <property type="entry name" value="GH16_2"/>
    <property type="match status" value="1"/>
</dbReference>
<evidence type="ECO:0000256" key="1">
    <source>
        <dbReference type="ARBA" id="ARBA00006865"/>
    </source>
</evidence>
<evidence type="ECO:0000259" key="2">
    <source>
        <dbReference type="PROSITE" id="PS51762"/>
    </source>
</evidence>
<evidence type="ECO:0000313" key="3">
    <source>
        <dbReference type="EMBL" id="NCI50422.1"/>
    </source>
</evidence>
<name>A0ABW9ZVM8_9BACT</name>
<dbReference type="Pfam" id="PF00722">
    <property type="entry name" value="Glyco_hydro_16"/>
    <property type="match status" value="1"/>
</dbReference>
<dbReference type="InterPro" id="IPR050546">
    <property type="entry name" value="Glycosyl_Hydrlase_16"/>
</dbReference>